<feature type="region of interest" description="Disordered" evidence="1">
    <location>
        <begin position="1"/>
        <end position="69"/>
    </location>
</feature>
<sequence>MLSPDLRQHVPKSNLTLGSPHKYPSPSAKRFLASSTPTHRKNVLSQQNPPAQRHDPRNERPLHATNHRRHQDLRVPQVQHGRHQAHLVLPHRSHSAITHICPVNEAVTRNSGDAPLPEDGLGNKEYNDKDADYEGYDFAYQINAVYEIQAEGGRGITWAMMRDEHGMKIAPRGRVRVLESMIEQYRLEDQKKVL</sequence>
<organism evidence="2 3">
    <name type="scientific">Fusarium denticulatum</name>
    <dbReference type="NCBI Taxonomy" id="48507"/>
    <lineage>
        <taxon>Eukaryota</taxon>
        <taxon>Fungi</taxon>
        <taxon>Dikarya</taxon>
        <taxon>Ascomycota</taxon>
        <taxon>Pezizomycotina</taxon>
        <taxon>Sordariomycetes</taxon>
        <taxon>Hypocreomycetidae</taxon>
        <taxon>Hypocreales</taxon>
        <taxon>Nectriaceae</taxon>
        <taxon>Fusarium</taxon>
        <taxon>Fusarium fujikuroi species complex</taxon>
    </lineage>
</organism>
<accession>A0A8H5XAF6</accession>
<evidence type="ECO:0000256" key="1">
    <source>
        <dbReference type="SAM" id="MobiDB-lite"/>
    </source>
</evidence>
<gene>
    <name evidence="2" type="ORF">FDENT_4195</name>
</gene>
<dbReference type="EMBL" id="JAAOAK010000097">
    <property type="protein sequence ID" value="KAF5689881.1"/>
    <property type="molecule type" value="Genomic_DNA"/>
</dbReference>
<dbReference type="AlphaFoldDB" id="A0A8H5XAF6"/>
<reference evidence="2 3" key="1">
    <citation type="submission" date="2020-05" db="EMBL/GenBank/DDBJ databases">
        <title>Identification and distribution of gene clusters putatively required for synthesis of sphingolipid metabolism inhibitors in phylogenetically diverse species of the filamentous fungus Fusarium.</title>
        <authorList>
            <person name="Kim H.-S."/>
            <person name="Busman M."/>
            <person name="Brown D.W."/>
            <person name="Divon H."/>
            <person name="Uhlig S."/>
            <person name="Proctor R.H."/>
        </authorList>
    </citation>
    <scope>NUCLEOTIDE SEQUENCE [LARGE SCALE GENOMIC DNA]</scope>
    <source>
        <strain evidence="2 3">NRRL 25311</strain>
    </source>
</reference>
<protein>
    <submittedName>
        <fullName evidence="2">Uncharacterized protein</fullName>
    </submittedName>
</protein>
<proteinExistence type="predicted"/>
<name>A0A8H5XAF6_9HYPO</name>
<evidence type="ECO:0000313" key="3">
    <source>
        <dbReference type="Proteomes" id="UP000562682"/>
    </source>
</evidence>
<keyword evidence="3" id="KW-1185">Reference proteome</keyword>
<comment type="caution">
    <text evidence="2">The sequence shown here is derived from an EMBL/GenBank/DDBJ whole genome shotgun (WGS) entry which is preliminary data.</text>
</comment>
<feature type="compositionally biased region" description="Basic and acidic residues" evidence="1">
    <location>
        <begin position="52"/>
        <end position="62"/>
    </location>
</feature>
<feature type="compositionally biased region" description="Polar residues" evidence="1">
    <location>
        <begin position="33"/>
        <end position="50"/>
    </location>
</feature>
<evidence type="ECO:0000313" key="2">
    <source>
        <dbReference type="EMBL" id="KAF5689881.1"/>
    </source>
</evidence>
<dbReference type="Proteomes" id="UP000562682">
    <property type="component" value="Unassembled WGS sequence"/>
</dbReference>